<dbReference type="OrthoDB" id="5979581at2759"/>
<dbReference type="Gene3D" id="1.10.510.10">
    <property type="entry name" value="Transferase(Phosphotransferase) domain 1"/>
    <property type="match status" value="1"/>
</dbReference>
<gene>
    <name evidence="2" type="ORF">DSM5745_05093</name>
</gene>
<keyword evidence="3" id="KW-1185">Reference proteome</keyword>
<organism evidence="2 3">
    <name type="scientific">Aspergillus mulundensis</name>
    <dbReference type="NCBI Taxonomy" id="1810919"/>
    <lineage>
        <taxon>Eukaryota</taxon>
        <taxon>Fungi</taxon>
        <taxon>Dikarya</taxon>
        <taxon>Ascomycota</taxon>
        <taxon>Pezizomycotina</taxon>
        <taxon>Eurotiomycetes</taxon>
        <taxon>Eurotiomycetidae</taxon>
        <taxon>Eurotiales</taxon>
        <taxon>Aspergillaceae</taxon>
        <taxon>Aspergillus</taxon>
        <taxon>Aspergillus subgen. Nidulantes</taxon>
    </lineage>
</organism>
<sequence>MPDVPDDHEDYEIQILMNDNRKFGPFPASFLEIGDDQRLAILTWAMQKSPRETLRPFTPAPAKEISQKVKDFVLRIMKLDTRNRPTTRQPLGDAWFSEATPESMPVKSAAEGES</sequence>
<accession>A0A3D8S5K6</accession>
<evidence type="ECO:0000313" key="3">
    <source>
        <dbReference type="Proteomes" id="UP000256690"/>
    </source>
</evidence>
<evidence type="ECO:0008006" key="4">
    <source>
        <dbReference type="Google" id="ProtNLM"/>
    </source>
</evidence>
<dbReference type="GeneID" id="38115463"/>
<feature type="region of interest" description="Disordered" evidence="1">
    <location>
        <begin position="84"/>
        <end position="114"/>
    </location>
</feature>
<dbReference type="EMBL" id="PVWQ01000005">
    <property type="protein sequence ID" value="RDW81536.1"/>
    <property type="molecule type" value="Genomic_DNA"/>
</dbReference>
<dbReference type="AlphaFoldDB" id="A0A3D8S5K6"/>
<dbReference type="RefSeq" id="XP_026604589.1">
    <property type="nucleotide sequence ID" value="XM_026747109.1"/>
</dbReference>
<evidence type="ECO:0000256" key="1">
    <source>
        <dbReference type="SAM" id="MobiDB-lite"/>
    </source>
</evidence>
<dbReference type="InterPro" id="IPR011009">
    <property type="entry name" value="Kinase-like_dom_sf"/>
</dbReference>
<name>A0A3D8S5K6_9EURO</name>
<dbReference type="STRING" id="1810919.A0A3D8S5K6"/>
<dbReference type="SUPFAM" id="SSF56112">
    <property type="entry name" value="Protein kinase-like (PK-like)"/>
    <property type="match status" value="1"/>
</dbReference>
<proteinExistence type="predicted"/>
<dbReference type="Proteomes" id="UP000256690">
    <property type="component" value="Unassembled WGS sequence"/>
</dbReference>
<protein>
    <recommendedName>
        <fullName evidence="4">Protein kinase domain-containing protein</fullName>
    </recommendedName>
</protein>
<comment type="caution">
    <text evidence="2">The sequence shown here is derived from an EMBL/GenBank/DDBJ whole genome shotgun (WGS) entry which is preliminary data.</text>
</comment>
<evidence type="ECO:0000313" key="2">
    <source>
        <dbReference type="EMBL" id="RDW81536.1"/>
    </source>
</evidence>
<reference evidence="2 3" key="1">
    <citation type="journal article" date="2018" name="IMA Fungus">
        <title>IMA Genome-F 9: Draft genome sequence of Annulohypoxylon stygium, Aspergillus mulundensis, Berkeleyomyces basicola (syn. Thielaviopsis basicola), Ceratocystis smalleyi, two Cercospora beticola strains, Coleophoma cylindrospora, Fusarium fracticaudum, Phialophora cf. hyalina, and Morchella septimelata.</title>
        <authorList>
            <person name="Wingfield B.D."/>
            <person name="Bills G.F."/>
            <person name="Dong Y."/>
            <person name="Huang W."/>
            <person name="Nel W.J."/>
            <person name="Swalarsk-Parry B.S."/>
            <person name="Vaghefi N."/>
            <person name="Wilken P.M."/>
            <person name="An Z."/>
            <person name="de Beer Z.W."/>
            <person name="De Vos L."/>
            <person name="Chen L."/>
            <person name="Duong T.A."/>
            <person name="Gao Y."/>
            <person name="Hammerbacher A."/>
            <person name="Kikkert J.R."/>
            <person name="Li Y."/>
            <person name="Li H."/>
            <person name="Li K."/>
            <person name="Li Q."/>
            <person name="Liu X."/>
            <person name="Ma X."/>
            <person name="Naidoo K."/>
            <person name="Pethybridge S.J."/>
            <person name="Sun J."/>
            <person name="Steenkamp E.T."/>
            <person name="van der Nest M.A."/>
            <person name="van Wyk S."/>
            <person name="Wingfield M.J."/>
            <person name="Xiong C."/>
            <person name="Yue Q."/>
            <person name="Zhang X."/>
        </authorList>
    </citation>
    <scope>NUCLEOTIDE SEQUENCE [LARGE SCALE GENOMIC DNA]</scope>
    <source>
        <strain evidence="2 3">DSM 5745</strain>
    </source>
</reference>